<dbReference type="InterPro" id="IPR005311">
    <property type="entry name" value="PBP_dimer"/>
</dbReference>
<dbReference type="OrthoDB" id="9804124at2"/>
<dbReference type="SUPFAM" id="SSF56601">
    <property type="entry name" value="beta-lactamase/transpeptidase-like"/>
    <property type="match status" value="1"/>
</dbReference>
<evidence type="ECO:0000256" key="7">
    <source>
        <dbReference type="SAM" id="Phobius"/>
    </source>
</evidence>
<comment type="catalytic activity">
    <reaction evidence="6">
        <text>Preferential cleavage: (Ac)2-L-Lys-D-Ala-|-D-Ala. Also transpeptidation of peptidyl-alanyl moieties that are N-acyl substituents of D-alanine.</text>
        <dbReference type="EC" id="3.4.16.4"/>
    </reaction>
</comment>
<dbReference type="Pfam" id="PF03793">
    <property type="entry name" value="PASTA"/>
    <property type="match status" value="1"/>
</dbReference>
<dbReference type="AlphaFoldDB" id="A0A511UUR0"/>
<evidence type="ECO:0000313" key="10">
    <source>
        <dbReference type="Proteomes" id="UP000321491"/>
    </source>
</evidence>
<comment type="similarity">
    <text evidence="3">Belongs to the transpeptidase family.</text>
</comment>
<dbReference type="UniPathway" id="UPA00219"/>
<dbReference type="Pfam" id="PF00905">
    <property type="entry name" value="Transpeptidase"/>
    <property type="match status" value="1"/>
</dbReference>
<dbReference type="SUPFAM" id="SSF54184">
    <property type="entry name" value="Penicillin-binding protein 2x (pbp-2x), c-terminal domain"/>
    <property type="match status" value="1"/>
</dbReference>
<dbReference type="Gene3D" id="3.40.710.10">
    <property type="entry name" value="DD-peptidase/beta-lactamase superfamily"/>
    <property type="match status" value="1"/>
</dbReference>
<comment type="subcellular location">
    <subcellularLocation>
        <location evidence="1">Membrane</location>
    </subcellularLocation>
</comment>
<feature type="transmembrane region" description="Helical" evidence="7">
    <location>
        <begin position="12"/>
        <end position="33"/>
    </location>
</feature>
<dbReference type="Proteomes" id="UP000321491">
    <property type="component" value="Unassembled WGS sequence"/>
</dbReference>
<evidence type="ECO:0000256" key="1">
    <source>
        <dbReference type="ARBA" id="ARBA00004370"/>
    </source>
</evidence>
<dbReference type="InterPro" id="IPR011927">
    <property type="entry name" value="SpoVD_pbp"/>
</dbReference>
<dbReference type="PANTHER" id="PTHR30627">
    <property type="entry name" value="PEPTIDOGLYCAN D,D-TRANSPEPTIDASE"/>
    <property type="match status" value="1"/>
</dbReference>
<evidence type="ECO:0000256" key="5">
    <source>
        <dbReference type="ARBA" id="ARBA00023136"/>
    </source>
</evidence>
<feature type="domain" description="PASTA" evidence="8">
    <location>
        <begin position="582"/>
        <end position="640"/>
    </location>
</feature>
<protein>
    <recommendedName>
        <fullName evidence="4">serine-type D-Ala-D-Ala carboxypeptidase</fullName>
        <ecNumber evidence="4">3.4.16.4</ecNumber>
    </recommendedName>
</protein>
<dbReference type="InterPro" id="IPR001460">
    <property type="entry name" value="PCN-bd_Tpept"/>
</dbReference>
<reference evidence="9 10" key="1">
    <citation type="submission" date="2019-07" db="EMBL/GenBank/DDBJ databases">
        <title>Whole genome shotgun sequence of Cerasibacillus quisquiliarum NBRC 102429.</title>
        <authorList>
            <person name="Hosoyama A."/>
            <person name="Uohara A."/>
            <person name="Ohji S."/>
            <person name="Ichikawa N."/>
        </authorList>
    </citation>
    <scope>NUCLEOTIDE SEQUENCE [LARGE SCALE GENOMIC DNA]</scope>
    <source>
        <strain evidence="9 10">NBRC 102429</strain>
    </source>
</reference>
<dbReference type="RefSeq" id="WP_146935517.1">
    <property type="nucleotide sequence ID" value="NZ_BJXW01000008.1"/>
</dbReference>
<dbReference type="GO" id="GO:0009002">
    <property type="term" value="F:serine-type D-Ala-D-Ala carboxypeptidase activity"/>
    <property type="evidence" value="ECO:0007669"/>
    <property type="project" value="UniProtKB-EC"/>
</dbReference>
<dbReference type="InterPro" id="IPR050515">
    <property type="entry name" value="Beta-lactam/transpept"/>
</dbReference>
<dbReference type="Gene3D" id="3.90.1310.10">
    <property type="entry name" value="Penicillin-binding protein 2a (Domain 2)"/>
    <property type="match status" value="1"/>
</dbReference>
<keyword evidence="10" id="KW-1185">Reference proteome</keyword>
<evidence type="ECO:0000256" key="4">
    <source>
        <dbReference type="ARBA" id="ARBA00012448"/>
    </source>
</evidence>
<dbReference type="PANTHER" id="PTHR30627:SF1">
    <property type="entry name" value="PEPTIDOGLYCAN D,D-TRANSPEPTIDASE FTSI"/>
    <property type="match status" value="1"/>
</dbReference>
<dbReference type="GO" id="GO:0009252">
    <property type="term" value="P:peptidoglycan biosynthetic process"/>
    <property type="evidence" value="ECO:0007669"/>
    <property type="project" value="UniProtKB-UniPathway"/>
</dbReference>
<name>A0A511UUR0_9BACI</name>
<proteinExistence type="inferred from homology"/>
<keyword evidence="7" id="KW-1133">Transmembrane helix</keyword>
<evidence type="ECO:0000256" key="3">
    <source>
        <dbReference type="ARBA" id="ARBA00007171"/>
    </source>
</evidence>
<dbReference type="GO" id="GO:0008658">
    <property type="term" value="F:penicillin binding"/>
    <property type="evidence" value="ECO:0007669"/>
    <property type="project" value="InterPro"/>
</dbReference>
<dbReference type="SMART" id="SM00740">
    <property type="entry name" value="PASTA"/>
    <property type="match status" value="1"/>
</dbReference>
<evidence type="ECO:0000256" key="6">
    <source>
        <dbReference type="ARBA" id="ARBA00034000"/>
    </source>
</evidence>
<dbReference type="Gene3D" id="3.30.10.20">
    <property type="match status" value="1"/>
</dbReference>
<dbReference type="InterPro" id="IPR036138">
    <property type="entry name" value="PBP_dimer_sf"/>
</dbReference>
<dbReference type="GO" id="GO:0005886">
    <property type="term" value="C:plasma membrane"/>
    <property type="evidence" value="ECO:0007669"/>
    <property type="project" value="TreeGrafter"/>
</dbReference>
<dbReference type="PROSITE" id="PS51178">
    <property type="entry name" value="PASTA"/>
    <property type="match status" value="1"/>
</dbReference>
<dbReference type="GO" id="GO:0071555">
    <property type="term" value="P:cell wall organization"/>
    <property type="evidence" value="ECO:0007669"/>
    <property type="project" value="TreeGrafter"/>
</dbReference>
<dbReference type="InterPro" id="IPR012338">
    <property type="entry name" value="Beta-lactam/transpept-like"/>
</dbReference>
<comment type="pathway">
    <text evidence="2">Cell wall biogenesis; peptidoglycan biosynthesis.</text>
</comment>
<organism evidence="9 10">
    <name type="scientific">Cerasibacillus quisquiliarum</name>
    <dbReference type="NCBI Taxonomy" id="227865"/>
    <lineage>
        <taxon>Bacteria</taxon>
        <taxon>Bacillati</taxon>
        <taxon>Bacillota</taxon>
        <taxon>Bacilli</taxon>
        <taxon>Bacillales</taxon>
        <taxon>Bacillaceae</taxon>
        <taxon>Cerasibacillus</taxon>
    </lineage>
</organism>
<sequence>MKRVSTVIVKRRLVTVFLFGMLVFGIIILRLGYVQFVSGKELSNLADESWSRDILFEPERGRIVDKNGVIMGENITAPSIVIIPRQVKNKQETAKNLAHILQISETRALEYVTKKSSTVDIRPEGKKISKEQEEAIRSLNMPGIYLAKDSKRHYPFGHHLAHVLGFTGIDNQGLMGLELYHDELLKGKKGRLSYYSDAKGGKIEKHADVYQPPTDGLDLKTTIDSRIQEIMERELDLAEAKYNPDGAIAIAVNPNDGSVLGMASRPTFHPEAYQQVDPEVYGRNLPIWMTFEPGSTFKIITLAASLEENLIDLKKDTYHDQGFVKVGGSRLRCWKSGGHGSQTFLEVVENSCNPGFVHLGQLLGPDKLFSYINKFGFGSKTGIDLQGEGTGILFKRENIGPVELATTSFGQGVSVTPIQQVMAVSAAINGGYLYEPYVAKAWLDPQTGKEVKTYKPVLKERVISDKTSKEVRQALESVVANGTGRPAYVDGYRVGGKTGTAQKVGRDGRYMANNHIVSFIGFAPSDNPEIVVYVAIDNPKGTVQFGGVVAAPIVGQIIEDSLSILGVERRKDGLEKKTQWPDIPKVKVPDFRGKRLDELVTDLTNLALEVEGEGEIILDQSPEAGVMVEQGSTIRLYVSDK</sequence>
<evidence type="ECO:0000256" key="2">
    <source>
        <dbReference type="ARBA" id="ARBA00004752"/>
    </source>
</evidence>
<accession>A0A511UUR0</accession>
<dbReference type="EC" id="3.4.16.4" evidence="4"/>
<comment type="caution">
    <text evidence="9">The sequence shown here is derived from an EMBL/GenBank/DDBJ whole genome shotgun (WGS) entry which is preliminary data.</text>
</comment>
<dbReference type="SUPFAM" id="SSF56519">
    <property type="entry name" value="Penicillin binding protein dimerisation domain"/>
    <property type="match status" value="1"/>
</dbReference>
<keyword evidence="7" id="KW-0812">Transmembrane</keyword>
<keyword evidence="5 7" id="KW-0472">Membrane</keyword>
<evidence type="ECO:0000259" key="8">
    <source>
        <dbReference type="PROSITE" id="PS51178"/>
    </source>
</evidence>
<evidence type="ECO:0000313" key="9">
    <source>
        <dbReference type="EMBL" id="GEN30339.1"/>
    </source>
</evidence>
<dbReference type="NCBIfam" id="TIGR02214">
    <property type="entry name" value="spoVD_pbp"/>
    <property type="match status" value="1"/>
</dbReference>
<dbReference type="EMBL" id="BJXW01000008">
    <property type="protein sequence ID" value="GEN30339.1"/>
    <property type="molecule type" value="Genomic_DNA"/>
</dbReference>
<gene>
    <name evidence="9" type="primary">spoVD</name>
    <name evidence="9" type="ORF">CQU01_05770</name>
</gene>
<dbReference type="InterPro" id="IPR005543">
    <property type="entry name" value="PASTA_dom"/>
</dbReference>
<dbReference type="Gene3D" id="3.30.450.330">
    <property type="match status" value="1"/>
</dbReference>
<dbReference type="Pfam" id="PF03717">
    <property type="entry name" value="PBP_dimer"/>
    <property type="match status" value="1"/>
</dbReference>